<dbReference type="Gene3D" id="3.40.50.2300">
    <property type="match status" value="1"/>
</dbReference>
<feature type="domain" description="HTH araC/xylS-type" evidence="9">
    <location>
        <begin position="434"/>
        <end position="532"/>
    </location>
</feature>
<evidence type="ECO:0000256" key="6">
    <source>
        <dbReference type="ARBA" id="ARBA00023125"/>
    </source>
</evidence>
<evidence type="ECO:0000313" key="11">
    <source>
        <dbReference type="EMBL" id="MDI4647109.1"/>
    </source>
</evidence>
<keyword evidence="12" id="KW-1185">Reference proteome</keyword>
<dbReference type="Pfam" id="PF12833">
    <property type="entry name" value="HTH_18"/>
    <property type="match status" value="1"/>
</dbReference>
<dbReference type="PROSITE" id="PS01124">
    <property type="entry name" value="HTH_ARAC_FAMILY_2"/>
    <property type="match status" value="1"/>
</dbReference>
<feature type="domain" description="Response regulatory" evidence="10">
    <location>
        <begin position="3"/>
        <end position="120"/>
    </location>
</feature>
<evidence type="ECO:0000259" key="9">
    <source>
        <dbReference type="PROSITE" id="PS01124"/>
    </source>
</evidence>
<evidence type="ECO:0000256" key="3">
    <source>
        <dbReference type="ARBA" id="ARBA00022553"/>
    </source>
</evidence>
<dbReference type="PROSITE" id="PS50110">
    <property type="entry name" value="RESPONSE_REGULATORY"/>
    <property type="match status" value="1"/>
</dbReference>
<keyword evidence="4" id="KW-0902">Two-component regulatory system</keyword>
<accession>A0ABT6TMF1</accession>
<evidence type="ECO:0000259" key="10">
    <source>
        <dbReference type="PROSITE" id="PS50110"/>
    </source>
</evidence>
<comment type="caution">
    <text evidence="11">The sequence shown here is derived from an EMBL/GenBank/DDBJ whole genome shotgun (WGS) entry which is preliminary data.</text>
</comment>
<keyword evidence="5" id="KW-0805">Transcription regulation</keyword>
<gene>
    <name evidence="11" type="ORF">KB449_19190</name>
</gene>
<dbReference type="InterPro" id="IPR009057">
    <property type="entry name" value="Homeodomain-like_sf"/>
</dbReference>
<comment type="subcellular location">
    <subcellularLocation>
        <location evidence="1">Cytoplasm</location>
    </subcellularLocation>
</comment>
<dbReference type="PANTHER" id="PTHR42713">
    <property type="entry name" value="HISTIDINE KINASE-RELATED"/>
    <property type="match status" value="1"/>
</dbReference>
<keyword evidence="7" id="KW-0804">Transcription</keyword>
<evidence type="ECO:0000256" key="7">
    <source>
        <dbReference type="ARBA" id="ARBA00023163"/>
    </source>
</evidence>
<dbReference type="PROSITE" id="PS00041">
    <property type="entry name" value="HTH_ARAC_FAMILY_1"/>
    <property type="match status" value="1"/>
</dbReference>
<dbReference type="SMART" id="SM00342">
    <property type="entry name" value="HTH_ARAC"/>
    <property type="match status" value="1"/>
</dbReference>
<dbReference type="InterPro" id="IPR011006">
    <property type="entry name" value="CheY-like_superfamily"/>
</dbReference>
<dbReference type="InterPro" id="IPR051552">
    <property type="entry name" value="HptR"/>
</dbReference>
<protein>
    <submittedName>
        <fullName evidence="11">Response regulator</fullName>
    </submittedName>
</protein>
<evidence type="ECO:0000256" key="1">
    <source>
        <dbReference type="ARBA" id="ARBA00004496"/>
    </source>
</evidence>
<dbReference type="InterPro" id="IPR018060">
    <property type="entry name" value="HTH_AraC"/>
</dbReference>
<evidence type="ECO:0000256" key="4">
    <source>
        <dbReference type="ARBA" id="ARBA00023012"/>
    </source>
</evidence>
<dbReference type="Gene3D" id="1.10.10.60">
    <property type="entry name" value="Homeodomain-like"/>
    <property type="match status" value="2"/>
</dbReference>
<dbReference type="RefSeq" id="WP_282909908.1">
    <property type="nucleotide sequence ID" value="NZ_JAGRPV010000001.1"/>
</dbReference>
<dbReference type="SMART" id="SM00448">
    <property type="entry name" value="REC"/>
    <property type="match status" value="1"/>
</dbReference>
<evidence type="ECO:0000256" key="2">
    <source>
        <dbReference type="ARBA" id="ARBA00022490"/>
    </source>
</evidence>
<keyword evidence="6" id="KW-0238">DNA-binding</keyword>
<dbReference type="Proteomes" id="UP001161691">
    <property type="component" value="Unassembled WGS sequence"/>
</dbReference>
<dbReference type="InterPro" id="IPR001789">
    <property type="entry name" value="Sig_transdc_resp-reg_receiver"/>
</dbReference>
<evidence type="ECO:0000313" key="12">
    <source>
        <dbReference type="Proteomes" id="UP001161691"/>
    </source>
</evidence>
<dbReference type="PANTHER" id="PTHR42713:SF3">
    <property type="entry name" value="TRANSCRIPTIONAL REGULATORY PROTEIN HPTR"/>
    <property type="match status" value="1"/>
</dbReference>
<dbReference type="CDD" id="cd17536">
    <property type="entry name" value="REC_YesN-like"/>
    <property type="match status" value="1"/>
</dbReference>
<reference evidence="11" key="1">
    <citation type="submission" date="2023-04" db="EMBL/GenBank/DDBJ databases">
        <title>Comparative genomic analysis of Cohnella hashimotonis sp. nov., isolated from the International Space Station.</title>
        <authorList>
            <person name="Venkateswaran K."/>
            <person name="Simpson A."/>
        </authorList>
    </citation>
    <scope>NUCLEOTIDE SEQUENCE</scope>
    <source>
        <strain evidence="11">F6_2S_P_1</strain>
    </source>
</reference>
<dbReference type="SUPFAM" id="SSF46689">
    <property type="entry name" value="Homeodomain-like"/>
    <property type="match status" value="2"/>
</dbReference>
<dbReference type="Pfam" id="PF00072">
    <property type="entry name" value="Response_reg"/>
    <property type="match status" value="1"/>
</dbReference>
<organism evidence="11 12">
    <name type="scientific">Cohnella hashimotonis</name>
    <dbReference type="NCBI Taxonomy" id="2826895"/>
    <lineage>
        <taxon>Bacteria</taxon>
        <taxon>Bacillati</taxon>
        <taxon>Bacillota</taxon>
        <taxon>Bacilli</taxon>
        <taxon>Bacillales</taxon>
        <taxon>Paenibacillaceae</taxon>
        <taxon>Cohnella</taxon>
    </lineage>
</organism>
<evidence type="ECO:0000256" key="5">
    <source>
        <dbReference type="ARBA" id="ARBA00023015"/>
    </source>
</evidence>
<sequence length="532" mass="60451">MYQLLIVDDEHSVVDSLALTIPWEEHGIEEVHRAYSAEEALTIANHHAIDLLITDIRMPEMDGLELIERIRRFSRKVRCIILSGHDEFEYAQRAIQFGAMSYLLKPVDIDALIAAVRTGIDDIEREWKEISSRQRLQQTLHANLPLLRNQLLNDLLRNKPLRSELLEERLSILGLEFRIGCAYQIMVVRLEEDFSGYDLQSLSLLEYAVGNIAEEVLHDLFEVWHGTTEQGYLVFLLRSRTKEGIALADSYALKLQNHVQKFLKGSITICLGGGGTFPERLSECYLSSVSSIQRNAGLHHSYFITVDDMPPPPKDKRRISLLEPPLLPSLLEAGNWEEALVKVGRMLQADEHAGEPPPDHLLTVLLYLSSAFSISFSAETGSVEEQLGEEFDLLVRKKGHLSRQRILDWAKDRIEAIRSRTSDGMEDAHRQIASKVRAFIQEHLAAGVSLQLVADHVGLHPVYLSKVYKTVTGETIGDYLFRTRMERAAHLLHDSTLKIAEISSQLGFLAPPHFIKIFKKHYGCTPQEFRTR</sequence>
<dbReference type="PRINTS" id="PR00032">
    <property type="entry name" value="HTHARAC"/>
</dbReference>
<dbReference type="InterPro" id="IPR018062">
    <property type="entry name" value="HTH_AraC-typ_CS"/>
</dbReference>
<evidence type="ECO:0000256" key="8">
    <source>
        <dbReference type="PROSITE-ProRule" id="PRU00169"/>
    </source>
</evidence>
<dbReference type="EMBL" id="JAGRPV010000001">
    <property type="protein sequence ID" value="MDI4647109.1"/>
    <property type="molecule type" value="Genomic_DNA"/>
</dbReference>
<keyword evidence="2" id="KW-0963">Cytoplasm</keyword>
<dbReference type="SUPFAM" id="SSF52172">
    <property type="entry name" value="CheY-like"/>
    <property type="match status" value="1"/>
</dbReference>
<keyword evidence="3 8" id="KW-0597">Phosphoprotein</keyword>
<name>A0ABT6TMF1_9BACL</name>
<dbReference type="InterPro" id="IPR020449">
    <property type="entry name" value="Tscrpt_reg_AraC-type_HTH"/>
</dbReference>
<proteinExistence type="predicted"/>
<feature type="modified residue" description="4-aspartylphosphate" evidence="8">
    <location>
        <position position="55"/>
    </location>
</feature>